<dbReference type="AlphaFoldDB" id="A0A7D9H630"/>
<dbReference type="SUPFAM" id="SSF56925">
    <property type="entry name" value="OMPA-like"/>
    <property type="match status" value="1"/>
</dbReference>
<evidence type="ECO:0008006" key="2">
    <source>
        <dbReference type="Google" id="ProtNLM"/>
    </source>
</evidence>
<proteinExistence type="predicted"/>
<name>A0A7D9H630_9GAMM</name>
<sequence length="294" mass="33326">MIKSQQERFAMRTFYSVVRRTAPFVICMLCFAGPQLTVAAEAEDRHPMFESPFSIDIGVFYPDRELDLRVNGTVSGINDEIDFDKRRRLQGSGDIFATELSWRFRGRWSFVGQYFKAKDSNRAVLKEDIEWGDVVFGAGSSAAIGTDFTLTRFFFGWQFDTRESHEVGIGVGLHWLSIGAFIEGEILINGTSSSARRTVSAEAPLPNIGAWYIYSISPRWVLRTRLDLLSANVGDYDGLLLNAAVGVNFQAFEHFGIGLNYNYFKLDVGIDKSDWRGDIETLYEGIYVYASFYY</sequence>
<evidence type="ECO:0000313" key="1">
    <source>
        <dbReference type="EMBL" id="VUX55860.1"/>
    </source>
</evidence>
<accession>A0A7D9H630</accession>
<organism evidence="1">
    <name type="scientific">uncultured Woeseiaceae bacterium</name>
    <dbReference type="NCBI Taxonomy" id="1983305"/>
    <lineage>
        <taxon>Bacteria</taxon>
        <taxon>Pseudomonadati</taxon>
        <taxon>Pseudomonadota</taxon>
        <taxon>Gammaproteobacteria</taxon>
        <taxon>Woeseiales</taxon>
        <taxon>Woeseiaceae</taxon>
        <taxon>environmental samples</taxon>
    </lineage>
</organism>
<protein>
    <recommendedName>
        <fullName evidence="2">Outer membrane protein beta-barrel domain-containing protein</fullName>
    </recommendedName>
</protein>
<reference evidence="1" key="1">
    <citation type="submission" date="2019-07" db="EMBL/GenBank/DDBJ databases">
        <authorList>
            <person name="Weber M."/>
            <person name="Kostadinov I."/>
            <person name="Kostadinov D I."/>
        </authorList>
    </citation>
    <scope>NUCLEOTIDE SEQUENCE</scope>
    <source>
        <strain evidence="1">Gfbio:sag-sample-m06:053724c1-46a9-4a36-b237-ea2bf867836b</strain>
    </source>
</reference>
<gene>
    <name evidence="1" type="ORF">JTBM06_V1_140016</name>
</gene>
<dbReference type="InterPro" id="IPR011250">
    <property type="entry name" value="OMP/PagP_B-barrel"/>
</dbReference>
<dbReference type="EMBL" id="LR633967">
    <property type="protein sequence ID" value="VUX55860.1"/>
    <property type="molecule type" value="Genomic_DNA"/>
</dbReference>